<reference evidence="2 3" key="1">
    <citation type="submission" date="2018-11" db="EMBL/GenBank/DDBJ databases">
        <authorList>
            <consortium name="Pathogen Informatics"/>
        </authorList>
    </citation>
    <scope>NUCLEOTIDE SEQUENCE [LARGE SCALE GENOMIC DNA]</scope>
</reference>
<keyword evidence="3" id="KW-1185">Reference proteome</keyword>
<dbReference type="AlphaFoldDB" id="A0A3P6QZ19"/>
<accession>A0A3P6QZ19</accession>
<evidence type="ECO:0000313" key="3">
    <source>
        <dbReference type="Proteomes" id="UP000267096"/>
    </source>
</evidence>
<dbReference type="OrthoDB" id="5849009at2759"/>
<organism evidence="2 3">
    <name type="scientific">Anisakis simplex</name>
    <name type="common">Herring worm</name>
    <dbReference type="NCBI Taxonomy" id="6269"/>
    <lineage>
        <taxon>Eukaryota</taxon>
        <taxon>Metazoa</taxon>
        <taxon>Ecdysozoa</taxon>
        <taxon>Nematoda</taxon>
        <taxon>Chromadorea</taxon>
        <taxon>Rhabditida</taxon>
        <taxon>Spirurina</taxon>
        <taxon>Ascaridomorpha</taxon>
        <taxon>Ascaridoidea</taxon>
        <taxon>Anisakidae</taxon>
        <taxon>Anisakis</taxon>
        <taxon>Anisakis simplex complex</taxon>
    </lineage>
</organism>
<feature type="coiled-coil region" evidence="1">
    <location>
        <begin position="1"/>
        <end position="42"/>
    </location>
</feature>
<keyword evidence="1" id="KW-0175">Coiled coil</keyword>
<name>A0A3P6QZ19_ANISI</name>
<dbReference type="Proteomes" id="UP000267096">
    <property type="component" value="Unassembled WGS sequence"/>
</dbReference>
<evidence type="ECO:0000256" key="1">
    <source>
        <dbReference type="SAM" id="Coils"/>
    </source>
</evidence>
<gene>
    <name evidence="2" type="ORF">ASIM_LOCUS8916</name>
</gene>
<protein>
    <submittedName>
        <fullName evidence="2">Uncharacterized protein</fullName>
    </submittedName>
</protein>
<dbReference type="EMBL" id="UYRR01025595">
    <property type="protein sequence ID" value="VDK35208.1"/>
    <property type="molecule type" value="Genomic_DNA"/>
</dbReference>
<sequence>MKNANDHLDVERESNKTLQNALDELEEMLGQKNAELIESNENAIKANSNAQLHKETVFDLETKL</sequence>
<proteinExistence type="predicted"/>
<evidence type="ECO:0000313" key="2">
    <source>
        <dbReference type="EMBL" id="VDK35208.1"/>
    </source>
</evidence>